<evidence type="ECO:0000313" key="1">
    <source>
        <dbReference type="EMBL" id="KGJ76958.1"/>
    </source>
</evidence>
<organism evidence="1 3">
    <name type="scientific">Cryobacterium roopkundense</name>
    <dbReference type="NCBI Taxonomy" id="1001240"/>
    <lineage>
        <taxon>Bacteria</taxon>
        <taxon>Bacillati</taxon>
        <taxon>Actinomycetota</taxon>
        <taxon>Actinomycetes</taxon>
        <taxon>Micrococcales</taxon>
        <taxon>Microbacteriaceae</taxon>
        <taxon>Cryobacterium</taxon>
    </lineage>
</organism>
<dbReference type="Proteomes" id="UP000561726">
    <property type="component" value="Unassembled WGS sequence"/>
</dbReference>
<dbReference type="Proteomes" id="UP000029864">
    <property type="component" value="Unassembled WGS sequence"/>
</dbReference>
<name>A0A099JHI9_9MICO</name>
<evidence type="ECO:0000313" key="4">
    <source>
        <dbReference type="Proteomes" id="UP000561726"/>
    </source>
</evidence>
<proteinExistence type="predicted"/>
<dbReference type="RefSeq" id="WP_035836336.1">
    <property type="nucleotide sequence ID" value="NZ_JACHBQ010000001.1"/>
</dbReference>
<reference evidence="1 3" key="1">
    <citation type="submission" date="2014-08" db="EMBL/GenBank/DDBJ databases">
        <authorList>
            <person name="Sisinthy S."/>
        </authorList>
    </citation>
    <scope>NUCLEOTIDE SEQUENCE [LARGE SCALE GENOMIC DNA]</scope>
    <source>
        <strain evidence="1 3">RuG17</strain>
    </source>
</reference>
<sequence>MGNLGIYQTMTTVMKAMGGPAKALTLGVAVVGTAGYGVIRLGEFGGKKLIEAAKATLANRRARSEVIEQVFTIHTDGVADDGLEFKAGGQYRALEQDGDAVLIELFGDGDGHYVSGAFLATISDFPAELPAADE</sequence>
<evidence type="ECO:0000313" key="2">
    <source>
        <dbReference type="EMBL" id="MBB5640506.1"/>
    </source>
</evidence>
<reference evidence="2 4" key="2">
    <citation type="submission" date="2020-08" db="EMBL/GenBank/DDBJ databases">
        <title>Sequencing the genomes of 1000 actinobacteria strains.</title>
        <authorList>
            <person name="Klenk H.-P."/>
        </authorList>
    </citation>
    <scope>NUCLEOTIDE SEQUENCE [LARGE SCALE GENOMIC DNA]</scope>
    <source>
        <strain evidence="2 4">DSM 21065</strain>
    </source>
</reference>
<dbReference type="EMBL" id="JACHBQ010000001">
    <property type="protein sequence ID" value="MBB5640506.1"/>
    <property type="molecule type" value="Genomic_DNA"/>
</dbReference>
<protein>
    <submittedName>
        <fullName evidence="1">Uncharacterized protein</fullName>
    </submittedName>
</protein>
<evidence type="ECO:0000313" key="3">
    <source>
        <dbReference type="Proteomes" id="UP000029864"/>
    </source>
</evidence>
<keyword evidence="3" id="KW-1185">Reference proteome</keyword>
<dbReference type="STRING" id="1001240.GY21_08525"/>
<gene>
    <name evidence="2" type="ORF">BJ997_001054</name>
    <name evidence="1" type="ORF">GY21_08525</name>
</gene>
<dbReference type="OrthoDB" id="2056174at2"/>
<dbReference type="AlphaFoldDB" id="A0A099JHI9"/>
<dbReference type="eggNOG" id="ENOG502ZKE1">
    <property type="taxonomic scope" value="Bacteria"/>
</dbReference>
<dbReference type="EMBL" id="JPXF01000029">
    <property type="protein sequence ID" value="KGJ76958.1"/>
    <property type="molecule type" value="Genomic_DNA"/>
</dbReference>
<comment type="caution">
    <text evidence="1">The sequence shown here is derived from an EMBL/GenBank/DDBJ whole genome shotgun (WGS) entry which is preliminary data.</text>
</comment>
<accession>A0A099JHI9</accession>